<dbReference type="OrthoDB" id="5185789at2"/>
<dbReference type="Gene3D" id="3.30.530.20">
    <property type="match status" value="1"/>
</dbReference>
<evidence type="ECO:0000313" key="2">
    <source>
        <dbReference type="Proteomes" id="UP000199515"/>
    </source>
</evidence>
<accession>A0A1H3GL77</accession>
<dbReference type="InterPro" id="IPR023393">
    <property type="entry name" value="START-like_dom_sf"/>
</dbReference>
<proteinExistence type="predicted"/>
<dbReference type="InterPro" id="IPR019587">
    <property type="entry name" value="Polyketide_cyclase/dehydratase"/>
</dbReference>
<reference evidence="1 2" key="1">
    <citation type="submission" date="2016-10" db="EMBL/GenBank/DDBJ databases">
        <authorList>
            <person name="de Groot N.N."/>
        </authorList>
    </citation>
    <scope>NUCLEOTIDE SEQUENCE [LARGE SCALE GENOMIC DNA]</scope>
    <source>
        <strain evidence="1 2">CPCC 202699</strain>
    </source>
</reference>
<dbReference type="Proteomes" id="UP000199515">
    <property type="component" value="Unassembled WGS sequence"/>
</dbReference>
<gene>
    <name evidence="1" type="ORF">SAMN05421504_104309</name>
</gene>
<protein>
    <submittedName>
        <fullName evidence="1">Polyketide cyclase / dehydrase and lipid transport</fullName>
    </submittedName>
</protein>
<dbReference type="AlphaFoldDB" id="A0A1H3GL77"/>
<evidence type="ECO:0000313" key="1">
    <source>
        <dbReference type="EMBL" id="SDY04102.1"/>
    </source>
</evidence>
<dbReference type="CDD" id="cd07821">
    <property type="entry name" value="PYR_PYL_RCAR_like"/>
    <property type="match status" value="1"/>
</dbReference>
<dbReference type="STRING" id="589385.SAMN05421504_104309"/>
<name>A0A1H3GL77_9PSEU</name>
<dbReference type="Pfam" id="PF10604">
    <property type="entry name" value="Polyketide_cyc2"/>
    <property type="match status" value="1"/>
</dbReference>
<dbReference type="SUPFAM" id="SSF55961">
    <property type="entry name" value="Bet v1-like"/>
    <property type="match status" value="1"/>
</dbReference>
<dbReference type="EMBL" id="FNON01000004">
    <property type="protein sequence ID" value="SDY04102.1"/>
    <property type="molecule type" value="Genomic_DNA"/>
</dbReference>
<sequence length="147" mass="16487">MYHMVQISARAHARAAPAVVYALLRDGASWPDWSPLGAFELLREGETEREGVGALRLFRTGGVKSREEIVELVPDRRLSYELRGGLPLRDYRADVDLTPRDGGTDIHWHSGFEPKIPGTGWFYRWFLGRVLRRMAETLAARAGAAAP</sequence>
<keyword evidence="2" id="KW-1185">Reference proteome</keyword>
<organism evidence="1 2">
    <name type="scientific">Amycolatopsis xylanica</name>
    <dbReference type="NCBI Taxonomy" id="589385"/>
    <lineage>
        <taxon>Bacteria</taxon>
        <taxon>Bacillati</taxon>
        <taxon>Actinomycetota</taxon>
        <taxon>Actinomycetes</taxon>
        <taxon>Pseudonocardiales</taxon>
        <taxon>Pseudonocardiaceae</taxon>
        <taxon>Amycolatopsis</taxon>
    </lineage>
</organism>